<dbReference type="EMBL" id="JAJFZV010000018">
    <property type="protein sequence ID" value="MCC3299279.1"/>
    <property type="molecule type" value="Genomic_DNA"/>
</dbReference>
<dbReference type="Pfam" id="PF00583">
    <property type="entry name" value="Acetyltransf_1"/>
    <property type="match status" value="1"/>
</dbReference>
<evidence type="ECO:0000259" key="1">
    <source>
        <dbReference type="PROSITE" id="PS51186"/>
    </source>
</evidence>
<protein>
    <submittedName>
        <fullName evidence="2">GNAT family N-acetyltransferase</fullName>
    </submittedName>
</protein>
<comment type="caution">
    <text evidence="2">The sequence shown here is derived from an EMBL/GenBank/DDBJ whole genome shotgun (WGS) entry which is preliminary data.</text>
</comment>
<accession>A0A9X1SGD8</accession>
<evidence type="ECO:0000313" key="3">
    <source>
        <dbReference type="Proteomes" id="UP001139158"/>
    </source>
</evidence>
<gene>
    <name evidence="2" type="ORF">LJ757_15925</name>
</gene>
<keyword evidence="3" id="KW-1185">Reference proteome</keyword>
<reference evidence="2" key="1">
    <citation type="submission" date="2021-10" db="EMBL/GenBank/DDBJ databases">
        <title>Novel species in genus Arthrobacter.</title>
        <authorList>
            <person name="Liu Y."/>
        </authorList>
    </citation>
    <scope>NUCLEOTIDE SEQUENCE</scope>
    <source>
        <strain evidence="2">Zg-Y453</strain>
    </source>
</reference>
<dbReference type="Proteomes" id="UP001139158">
    <property type="component" value="Unassembled WGS sequence"/>
</dbReference>
<dbReference type="RefSeq" id="WP_227897267.1">
    <property type="nucleotide sequence ID" value="NZ_CP099467.1"/>
</dbReference>
<dbReference type="InterPro" id="IPR016181">
    <property type="entry name" value="Acyl_CoA_acyltransferase"/>
</dbReference>
<evidence type="ECO:0000313" key="2">
    <source>
        <dbReference type="EMBL" id="MCC3299279.1"/>
    </source>
</evidence>
<organism evidence="2 3">
    <name type="scientific">Arthrobacter caoxuetaonis</name>
    <dbReference type="NCBI Taxonomy" id="2886935"/>
    <lineage>
        <taxon>Bacteria</taxon>
        <taxon>Bacillati</taxon>
        <taxon>Actinomycetota</taxon>
        <taxon>Actinomycetes</taxon>
        <taxon>Micrococcales</taxon>
        <taxon>Micrococcaceae</taxon>
        <taxon>Arthrobacter</taxon>
    </lineage>
</organism>
<dbReference type="SUPFAM" id="SSF55729">
    <property type="entry name" value="Acyl-CoA N-acyltransferases (Nat)"/>
    <property type="match status" value="1"/>
</dbReference>
<dbReference type="GO" id="GO:0016747">
    <property type="term" value="F:acyltransferase activity, transferring groups other than amino-acyl groups"/>
    <property type="evidence" value="ECO:0007669"/>
    <property type="project" value="InterPro"/>
</dbReference>
<dbReference type="CDD" id="cd04301">
    <property type="entry name" value="NAT_SF"/>
    <property type="match status" value="1"/>
</dbReference>
<proteinExistence type="predicted"/>
<dbReference type="AlphaFoldDB" id="A0A9X1SGD8"/>
<dbReference type="InterPro" id="IPR000182">
    <property type="entry name" value="GNAT_dom"/>
</dbReference>
<name>A0A9X1SGD8_9MICC</name>
<feature type="domain" description="N-acetyltransferase" evidence="1">
    <location>
        <begin position="11"/>
        <end position="172"/>
    </location>
</feature>
<sequence>MPTITVPFSEDLHLDAAVTALLHVRQGDPTYPPPRDADATAASFSRWLLEEEVLGRWVALVDGKVAGHLAMTRAHPYLNRALSALGYTSIAENGLSEVSKFYVDPVFQGCGVGTALFQTGFEFARARGCQPALAVISTSVLARKFYSGKGMLEVGSFMGIHGENFVFVEDAPVFTMQEAA</sequence>
<dbReference type="PROSITE" id="PS51186">
    <property type="entry name" value="GNAT"/>
    <property type="match status" value="1"/>
</dbReference>
<dbReference type="Gene3D" id="3.40.630.30">
    <property type="match status" value="1"/>
</dbReference>